<dbReference type="EMBL" id="FODO01000005">
    <property type="protein sequence ID" value="SEO15231.1"/>
    <property type="molecule type" value="Genomic_DNA"/>
</dbReference>
<dbReference type="InterPro" id="IPR003918">
    <property type="entry name" value="NADH_UbQ_OxRdtase"/>
</dbReference>
<dbReference type="AlphaFoldDB" id="A0A1H8MCZ9"/>
<feature type="transmembrane region" description="Helical" evidence="3">
    <location>
        <begin position="171"/>
        <end position="199"/>
    </location>
</feature>
<gene>
    <name evidence="5" type="ORF">SAMN05216333_10554</name>
</gene>
<keyword evidence="6" id="KW-1185">Reference proteome</keyword>
<dbReference type="RefSeq" id="WP_090449257.1">
    <property type="nucleotide sequence ID" value="NZ_FODO01000005.1"/>
</dbReference>
<reference evidence="6" key="1">
    <citation type="submission" date="2016-10" db="EMBL/GenBank/DDBJ databases">
        <authorList>
            <person name="Varghese N."/>
            <person name="Submissions S."/>
        </authorList>
    </citation>
    <scope>NUCLEOTIDE SEQUENCE [LARGE SCALE GENOMIC DNA]</scope>
    <source>
        <strain evidence="6">Nm76</strain>
    </source>
</reference>
<dbReference type="GO" id="GO:0016020">
    <property type="term" value="C:membrane"/>
    <property type="evidence" value="ECO:0007669"/>
    <property type="project" value="UniProtKB-SubCell"/>
</dbReference>
<dbReference type="Proteomes" id="UP000198814">
    <property type="component" value="Unassembled WGS sequence"/>
</dbReference>
<comment type="subcellular location">
    <subcellularLocation>
        <location evidence="1">Endomembrane system</location>
        <topology evidence="1">Multi-pass membrane protein</topology>
    </subcellularLocation>
    <subcellularLocation>
        <location evidence="2">Membrane</location>
        <topology evidence="2">Multi-pass membrane protein</topology>
    </subcellularLocation>
</comment>
<sequence length="531" mass="58035">MDITHITYWSETVSFPILSILTLIPVAAMIAVILTSSPVAALRLGFAGTVSTFLLSVYLLSAFNADLAGIQLYERYQSLGVTYTVGVDGTNILFILLTTTLALLTLIYTLTARHVSDRTHIASLLGYEAILIGAFAALNAMQFWLWCFLEMIPIVLMTLRSGSSQNRRWVVALVLQHFSSGLLMTLAGFMMLGFGIMLTTDVLSFDWLVLKESNVTHEYPTLIFFLLLFGFAIRMPLFPFHAWLPVVAEHGTIASVGIFLVSLKLGIYAIVRYLIPLLPEVAEHWAWFVTMLGLIGIFYGALLAFMQINFRRLIAFAIISQTGLITVGLFDFSTHGMEGGIVLAISFGMATAGILLSLGMIYKRTHTAFIPRLGGMFDTNAAIAVLFVICALSTMGMPGTPGFDGIHLLIDGTIQGQGWLIAIAILFGNVLTVGLLLRAFQQIFIASPKRFQGPFVNIHQASSPPSPRNEWIIAIAICGLLLATGINTSPWLNIIDQNIHSSSTGNNSHNNTDALHTDKLLATHSMITKDN</sequence>
<keyword evidence="3" id="KW-1133">Transmembrane helix</keyword>
<dbReference type="Pfam" id="PF00361">
    <property type="entry name" value="Proton_antipo_M"/>
    <property type="match status" value="1"/>
</dbReference>
<feature type="transmembrane region" description="Helical" evidence="3">
    <location>
        <begin position="252"/>
        <end position="275"/>
    </location>
</feature>
<name>A0A1H8MCZ9_9PROT</name>
<evidence type="ECO:0000256" key="3">
    <source>
        <dbReference type="SAM" id="Phobius"/>
    </source>
</evidence>
<feature type="transmembrane region" description="Helical" evidence="3">
    <location>
        <begin position="12"/>
        <end position="34"/>
    </location>
</feature>
<dbReference type="GO" id="GO:0042773">
    <property type="term" value="P:ATP synthesis coupled electron transport"/>
    <property type="evidence" value="ECO:0007669"/>
    <property type="project" value="InterPro"/>
</dbReference>
<keyword evidence="3" id="KW-0472">Membrane</keyword>
<feature type="transmembrane region" description="Helical" evidence="3">
    <location>
        <begin position="339"/>
        <end position="361"/>
    </location>
</feature>
<dbReference type="GO" id="GO:0015990">
    <property type="term" value="P:electron transport coupled proton transport"/>
    <property type="evidence" value="ECO:0007669"/>
    <property type="project" value="TreeGrafter"/>
</dbReference>
<dbReference type="GO" id="GO:0008137">
    <property type="term" value="F:NADH dehydrogenase (ubiquinone) activity"/>
    <property type="evidence" value="ECO:0007669"/>
    <property type="project" value="InterPro"/>
</dbReference>
<feature type="transmembrane region" description="Helical" evidence="3">
    <location>
        <begin position="419"/>
        <end position="440"/>
    </location>
</feature>
<feature type="transmembrane region" description="Helical" evidence="3">
    <location>
        <begin position="287"/>
        <end position="306"/>
    </location>
</feature>
<organism evidence="5 6">
    <name type="scientific">Nitrosomonas oligotropha</name>
    <dbReference type="NCBI Taxonomy" id="42354"/>
    <lineage>
        <taxon>Bacteria</taxon>
        <taxon>Pseudomonadati</taxon>
        <taxon>Pseudomonadota</taxon>
        <taxon>Betaproteobacteria</taxon>
        <taxon>Nitrosomonadales</taxon>
        <taxon>Nitrosomonadaceae</taxon>
        <taxon>Nitrosomonas</taxon>
    </lineage>
</organism>
<evidence type="ECO:0000313" key="5">
    <source>
        <dbReference type="EMBL" id="SEO15231.1"/>
    </source>
</evidence>
<accession>A0A1H8MCZ9</accession>
<dbReference type="STRING" id="42354.SAMN05216333_10554"/>
<dbReference type="InterPro" id="IPR001750">
    <property type="entry name" value="ND/Mrp_TM"/>
</dbReference>
<feature type="transmembrane region" description="Helical" evidence="3">
    <location>
        <begin position="381"/>
        <end position="399"/>
    </location>
</feature>
<dbReference type="PANTHER" id="PTHR43507:SF1">
    <property type="entry name" value="NADH-UBIQUINONE OXIDOREDUCTASE CHAIN 4"/>
    <property type="match status" value="1"/>
</dbReference>
<dbReference type="PANTHER" id="PTHR43507">
    <property type="entry name" value="NADH-UBIQUINONE OXIDOREDUCTASE CHAIN 4"/>
    <property type="match status" value="1"/>
</dbReference>
<feature type="transmembrane region" description="Helical" evidence="3">
    <location>
        <begin position="83"/>
        <end position="108"/>
    </location>
</feature>
<dbReference type="PRINTS" id="PR01437">
    <property type="entry name" value="NUOXDRDTASE4"/>
</dbReference>
<evidence type="ECO:0000256" key="2">
    <source>
        <dbReference type="RuleBase" id="RU000320"/>
    </source>
</evidence>
<dbReference type="GO" id="GO:0012505">
    <property type="term" value="C:endomembrane system"/>
    <property type="evidence" value="ECO:0007669"/>
    <property type="project" value="UniProtKB-SubCell"/>
</dbReference>
<protein>
    <submittedName>
        <fullName evidence="5">NADH dehydrogenase subunit M</fullName>
    </submittedName>
</protein>
<keyword evidence="2 3" id="KW-0812">Transmembrane</keyword>
<evidence type="ECO:0000256" key="1">
    <source>
        <dbReference type="ARBA" id="ARBA00004127"/>
    </source>
</evidence>
<feature type="transmembrane region" description="Helical" evidence="3">
    <location>
        <begin position="41"/>
        <end position="63"/>
    </location>
</feature>
<evidence type="ECO:0000313" key="6">
    <source>
        <dbReference type="Proteomes" id="UP000198814"/>
    </source>
</evidence>
<feature type="transmembrane region" description="Helical" evidence="3">
    <location>
        <begin position="313"/>
        <end position="333"/>
    </location>
</feature>
<proteinExistence type="predicted"/>
<dbReference type="GO" id="GO:0048039">
    <property type="term" value="F:ubiquinone binding"/>
    <property type="evidence" value="ECO:0007669"/>
    <property type="project" value="TreeGrafter"/>
</dbReference>
<feature type="transmembrane region" description="Helical" evidence="3">
    <location>
        <begin position="219"/>
        <end position="240"/>
    </location>
</feature>
<feature type="domain" description="NADH:quinone oxidoreductase/Mrp antiporter transmembrane" evidence="4">
    <location>
        <begin position="145"/>
        <end position="432"/>
    </location>
</feature>
<evidence type="ECO:0000259" key="4">
    <source>
        <dbReference type="Pfam" id="PF00361"/>
    </source>
</evidence>
<dbReference type="GO" id="GO:0003954">
    <property type="term" value="F:NADH dehydrogenase activity"/>
    <property type="evidence" value="ECO:0007669"/>
    <property type="project" value="TreeGrafter"/>
</dbReference>